<protein>
    <submittedName>
        <fullName evidence="2">Uncharacterized protein</fullName>
    </submittedName>
</protein>
<feature type="region of interest" description="Disordered" evidence="1">
    <location>
        <begin position="242"/>
        <end position="266"/>
    </location>
</feature>
<name>A0A9P0F5P9_BEMTA</name>
<accession>A0A9P0F5P9</accession>
<dbReference type="PANTHER" id="PTHR15832:SF2">
    <property type="entry name" value="SH2 DOMAIN-CONTAINING PROTEIN"/>
    <property type="match status" value="1"/>
</dbReference>
<proteinExistence type="predicted"/>
<feature type="region of interest" description="Disordered" evidence="1">
    <location>
        <begin position="84"/>
        <end position="180"/>
    </location>
</feature>
<feature type="compositionally biased region" description="Polar residues" evidence="1">
    <location>
        <begin position="161"/>
        <end position="170"/>
    </location>
</feature>
<feature type="compositionally biased region" description="Polar residues" evidence="1">
    <location>
        <begin position="86"/>
        <end position="95"/>
    </location>
</feature>
<dbReference type="Proteomes" id="UP001152759">
    <property type="component" value="Chromosome 7"/>
</dbReference>
<evidence type="ECO:0000256" key="1">
    <source>
        <dbReference type="SAM" id="MobiDB-lite"/>
    </source>
</evidence>
<gene>
    <name evidence="2" type="ORF">BEMITA_LOCUS11761</name>
</gene>
<keyword evidence="3" id="KW-1185">Reference proteome</keyword>
<dbReference type="AlphaFoldDB" id="A0A9P0F5P9"/>
<reference evidence="2" key="1">
    <citation type="submission" date="2021-12" db="EMBL/GenBank/DDBJ databases">
        <authorList>
            <person name="King R."/>
        </authorList>
    </citation>
    <scope>NUCLEOTIDE SEQUENCE</scope>
</reference>
<feature type="compositionally biased region" description="Polar residues" evidence="1">
    <location>
        <begin position="107"/>
        <end position="118"/>
    </location>
</feature>
<dbReference type="EMBL" id="OU963868">
    <property type="protein sequence ID" value="CAH0393346.1"/>
    <property type="molecule type" value="Genomic_DNA"/>
</dbReference>
<organism evidence="2 3">
    <name type="scientific">Bemisia tabaci</name>
    <name type="common">Sweetpotato whitefly</name>
    <name type="synonym">Aleurodes tabaci</name>
    <dbReference type="NCBI Taxonomy" id="7038"/>
    <lineage>
        <taxon>Eukaryota</taxon>
        <taxon>Metazoa</taxon>
        <taxon>Ecdysozoa</taxon>
        <taxon>Arthropoda</taxon>
        <taxon>Hexapoda</taxon>
        <taxon>Insecta</taxon>
        <taxon>Pterygota</taxon>
        <taxon>Neoptera</taxon>
        <taxon>Paraneoptera</taxon>
        <taxon>Hemiptera</taxon>
        <taxon>Sternorrhyncha</taxon>
        <taxon>Aleyrodoidea</taxon>
        <taxon>Aleyrodidae</taxon>
        <taxon>Aleyrodinae</taxon>
        <taxon>Bemisia</taxon>
    </lineage>
</organism>
<sequence length="283" mass="31213">MHTTEELNSIVENAFRMAYAAHLQRHPNFRDVIASQLEEKHLQRMNLYSGDAPLSPLTVDPLTSGGSPTLLAHSKPFLEPSLRAYSHSSHNNNRTGLEPNPSLLYSEENNSPTALNTDKSMEDKPPLMKRIAMSLNPKTMPDDEDSPLVQRNPVTGRDSRSLNLSPSVPSESDLKLKRVSPISRSSSSSVSIVGNKVPVPPPPPERFDSLSCKGFTKEFSSLTALITHHSVMPELLPCPLSLSRHNPSPAKDEDGNKDFADIDTEPDENTLANFRKMMADLNV</sequence>
<dbReference type="PANTHER" id="PTHR15832">
    <property type="entry name" value="SHC (SRC HOMOLOGY DOMAIN C-TERMINAL) ADAPTOR HOMOLOG"/>
    <property type="match status" value="1"/>
</dbReference>
<evidence type="ECO:0000313" key="3">
    <source>
        <dbReference type="Proteomes" id="UP001152759"/>
    </source>
</evidence>
<feature type="compositionally biased region" description="Basic and acidic residues" evidence="1">
    <location>
        <begin position="250"/>
        <end position="260"/>
    </location>
</feature>
<evidence type="ECO:0000313" key="2">
    <source>
        <dbReference type="EMBL" id="CAH0393346.1"/>
    </source>
</evidence>